<organism evidence="1 2">
    <name type="scientific">Parachlamydia acanthamoebae</name>
    <dbReference type="NCBI Taxonomy" id="83552"/>
    <lineage>
        <taxon>Bacteria</taxon>
        <taxon>Pseudomonadati</taxon>
        <taxon>Chlamydiota</taxon>
        <taxon>Chlamydiia</taxon>
        <taxon>Parachlamydiales</taxon>
        <taxon>Parachlamydiaceae</taxon>
        <taxon>Parachlamydia</taxon>
    </lineage>
</organism>
<protein>
    <submittedName>
        <fullName evidence="1">Uncharacterized protein</fullName>
    </submittedName>
</protein>
<dbReference type="EMBL" id="JSAM01000093">
    <property type="protein sequence ID" value="KIA77024.1"/>
    <property type="molecule type" value="Genomic_DNA"/>
</dbReference>
<gene>
    <name evidence="1" type="ORF">DB43_GX00060</name>
</gene>
<sequence>MTISFITIAESEPHKWSVVKNTFPKISGTLIQFSSDVTVESTHTHASKKTAKLAAKEFAKARNLHYIKMHTSVMTICKVFGSYSPVKLSTDGEAKWEGDPSDLNTTIINAWLHAVRTKLIFISPELI</sequence>
<evidence type="ECO:0000313" key="1">
    <source>
        <dbReference type="EMBL" id="KIA77024.1"/>
    </source>
</evidence>
<dbReference type="RefSeq" id="WP_013925491.1">
    <property type="nucleotide sequence ID" value="NZ_JSAM01000093.1"/>
</dbReference>
<accession>A0A0C1EKH4</accession>
<dbReference type="Proteomes" id="UP000031307">
    <property type="component" value="Unassembled WGS sequence"/>
</dbReference>
<dbReference type="PATRIC" id="fig|83552.4.peg.1832"/>
<evidence type="ECO:0000313" key="2">
    <source>
        <dbReference type="Proteomes" id="UP000031307"/>
    </source>
</evidence>
<proteinExistence type="predicted"/>
<dbReference type="AlphaFoldDB" id="A0A0C1EKH4"/>
<comment type="caution">
    <text evidence="1">The sequence shown here is derived from an EMBL/GenBank/DDBJ whole genome shotgun (WGS) entry which is preliminary data.</text>
</comment>
<name>A0A0C1EKH4_9BACT</name>
<reference evidence="1 2" key="1">
    <citation type="journal article" date="2014" name="Mol. Biol. Evol.">
        <title>Massive expansion of Ubiquitination-related gene families within the Chlamydiae.</title>
        <authorList>
            <person name="Domman D."/>
            <person name="Collingro A."/>
            <person name="Lagkouvardos I."/>
            <person name="Gehre L."/>
            <person name="Weinmaier T."/>
            <person name="Rattei T."/>
            <person name="Subtil A."/>
            <person name="Horn M."/>
        </authorList>
    </citation>
    <scope>NUCLEOTIDE SEQUENCE [LARGE SCALE GENOMIC DNA]</scope>
    <source>
        <strain evidence="1 2">OEW1</strain>
    </source>
</reference>